<accession>A0A3F3HCM3</accession>
<proteinExistence type="predicted"/>
<feature type="binding site" evidence="4">
    <location>
        <position position="96"/>
    </location>
    <ligand>
        <name>Mg(2+)</name>
        <dbReference type="ChEBI" id="CHEBI:18420"/>
        <label>1</label>
        <note>catalytic</note>
    </ligand>
</feature>
<evidence type="ECO:0000256" key="3">
    <source>
        <dbReference type="ARBA" id="ARBA00022842"/>
    </source>
</evidence>
<feature type="binding site" evidence="4">
    <location>
        <position position="95"/>
    </location>
    <ligand>
        <name>Mg(2+)</name>
        <dbReference type="ChEBI" id="CHEBI:18420"/>
        <label>1</label>
        <note>catalytic</note>
    </ligand>
</feature>
<comment type="cofactor">
    <cofactor evidence="4">
        <name>Mg(2+)</name>
        <dbReference type="ChEBI" id="CHEBI:18420"/>
    </cofactor>
</comment>
<dbReference type="Gene3D" id="3.40.190.80">
    <property type="match status" value="1"/>
</dbReference>
<feature type="binding site" evidence="4">
    <location>
        <position position="93"/>
    </location>
    <ligand>
        <name>Mg(2+)</name>
        <dbReference type="ChEBI" id="CHEBI:18420"/>
        <label>2</label>
    </ligand>
</feature>
<dbReference type="GO" id="GO:0007165">
    <property type="term" value="P:signal transduction"/>
    <property type="evidence" value="ECO:0007669"/>
    <property type="project" value="TreeGrafter"/>
</dbReference>
<dbReference type="Gene3D" id="3.30.540.10">
    <property type="entry name" value="Fructose-1,6-Bisphosphatase, subunit A, domain 1"/>
    <property type="match status" value="1"/>
</dbReference>
<dbReference type="PRINTS" id="PR00377">
    <property type="entry name" value="IMPHPHTASES"/>
</dbReference>
<evidence type="ECO:0000256" key="1">
    <source>
        <dbReference type="ARBA" id="ARBA00022723"/>
    </source>
</evidence>
<dbReference type="GO" id="GO:0006020">
    <property type="term" value="P:inositol metabolic process"/>
    <property type="evidence" value="ECO:0007669"/>
    <property type="project" value="TreeGrafter"/>
</dbReference>
<dbReference type="SUPFAM" id="SSF56655">
    <property type="entry name" value="Carbohydrate phosphatase"/>
    <property type="match status" value="1"/>
</dbReference>
<dbReference type="PANTHER" id="PTHR20854:SF4">
    <property type="entry name" value="INOSITOL-1-MONOPHOSPHATASE-RELATED"/>
    <property type="match status" value="1"/>
</dbReference>
<dbReference type="AlphaFoldDB" id="A0A3F3HCM3"/>
<dbReference type="CDD" id="cd01637">
    <property type="entry name" value="IMPase_like"/>
    <property type="match status" value="1"/>
</dbReference>
<name>A0A3F3HCM3_9LACO</name>
<dbReference type="PROSITE" id="PS00629">
    <property type="entry name" value="IMP_1"/>
    <property type="match status" value="1"/>
</dbReference>
<dbReference type="Proteomes" id="UP000064514">
    <property type="component" value="Unassembled WGS sequence"/>
</dbReference>
<dbReference type="STRING" id="709323.GCA_001047135_00128"/>
<sequence>MTEWTSNQLIQVDQTVRRWLVELGREARGTKNQDLQVGQKEGDFRNIVTNLDTTNQAWLVDHIRSIDPDAHIVAEEGDLQRPETMAGHVWFIDPIDGTLNFVHEKTDFAIMVALYVDGKPTLGWIAKVMTNQVFHGGPEIGAFMNDQKLAPVANLGLTESILIVSGRRLISGEKPYATLAAAALAYRVLGSAGISFSRLFLQQATGYFSKLSPWDLAAGRVLAETLGYVVKSLDGSPKNMLSSNTVLIATTKTYRESVKIVKD</sequence>
<keyword evidence="3 4" id="KW-0460">Magnesium</keyword>
<dbReference type="GO" id="GO:0046872">
    <property type="term" value="F:metal ion binding"/>
    <property type="evidence" value="ECO:0007669"/>
    <property type="project" value="UniProtKB-KW"/>
</dbReference>
<evidence type="ECO:0000256" key="4">
    <source>
        <dbReference type="PIRSR" id="PIRSR600760-2"/>
    </source>
</evidence>
<protein>
    <submittedName>
        <fullName evidence="5">Archaeal fructose-1,6-bisphosphatase related enzyme of inositol monophosphatase family</fullName>
    </submittedName>
</protein>
<dbReference type="PANTHER" id="PTHR20854">
    <property type="entry name" value="INOSITOL MONOPHOSPHATASE"/>
    <property type="match status" value="1"/>
</dbReference>
<keyword evidence="1 4" id="KW-0479">Metal-binding</keyword>
<gene>
    <name evidence="5" type="ORF">FTRO_0011270</name>
</gene>
<dbReference type="RefSeq" id="WP_059393109.1">
    <property type="nucleotide sequence ID" value="NZ_DF968078.1"/>
</dbReference>
<evidence type="ECO:0000256" key="2">
    <source>
        <dbReference type="ARBA" id="ARBA00022801"/>
    </source>
</evidence>
<evidence type="ECO:0000313" key="5">
    <source>
        <dbReference type="EMBL" id="GAP03583.1"/>
    </source>
</evidence>
<dbReference type="GO" id="GO:0008934">
    <property type="term" value="F:inositol monophosphate 1-phosphatase activity"/>
    <property type="evidence" value="ECO:0007669"/>
    <property type="project" value="TreeGrafter"/>
</dbReference>
<dbReference type="Pfam" id="PF00459">
    <property type="entry name" value="Inositol_P"/>
    <property type="match status" value="1"/>
</dbReference>
<organism evidence="5">
    <name type="scientific">Fructobacillus tropaeoli</name>
    <dbReference type="NCBI Taxonomy" id="709323"/>
    <lineage>
        <taxon>Bacteria</taxon>
        <taxon>Bacillati</taxon>
        <taxon>Bacillota</taxon>
        <taxon>Bacilli</taxon>
        <taxon>Lactobacillales</taxon>
        <taxon>Lactobacillaceae</taxon>
        <taxon>Fructobacillus</taxon>
    </lineage>
</organism>
<reference evidence="5" key="1">
    <citation type="journal article" date="2015" name="BMC Genomics">
        <title>Comparative genomics of Fructobacillus spp. and Leuconostoc spp. reveals niche-specific evolution of Fructobacillus spp.</title>
        <authorList>
            <person name="Endo A."/>
            <person name="Tanizawa Y."/>
            <person name="Tanaka N."/>
            <person name="Maeno S."/>
            <person name="Kumar H."/>
            <person name="Shiwa Y."/>
            <person name="Okada S."/>
            <person name="Yoshikawa H."/>
            <person name="Dicks L."/>
            <person name="Nakagawa J."/>
            <person name="Arita M."/>
        </authorList>
    </citation>
    <scope>NUCLEOTIDE SEQUENCE [LARGE SCALE GENOMIC DNA]</scope>
    <source>
        <strain evidence="5">F214-1</strain>
    </source>
</reference>
<dbReference type="EMBL" id="DF968078">
    <property type="protein sequence ID" value="GAP03583.1"/>
    <property type="molecule type" value="Genomic_DNA"/>
</dbReference>
<dbReference type="InterPro" id="IPR020583">
    <property type="entry name" value="Inositol_monoP_metal-BS"/>
</dbReference>
<feature type="binding site" evidence="4">
    <location>
        <position position="215"/>
    </location>
    <ligand>
        <name>Mg(2+)</name>
        <dbReference type="ChEBI" id="CHEBI:18420"/>
        <label>1</label>
        <note>catalytic</note>
    </ligand>
</feature>
<feature type="binding site" evidence="4">
    <location>
        <position position="75"/>
    </location>
    <ligand>
        <name>Mg(2+)</name>
        <dbReference type="ChEBI" id="CHEBI:18420"/>
        <label>1</label>
        <note>catalytic</note>
    </ligand>
</feature>
<keyword evidence="2" id="KW-0378">Hydrolase</keyword>
<dbReference type="InterPro" id="IPR000760">
    <property type="entry name" value="Inositol_monophosphatase-like"/>
</dbReference>